<evidence type="ECO:0000256" key="6">
    <source>
        <dbReference type="SAM" id="MobiDB-lite"/>
    </source>
</evidence>
<evidence type="ECO:0000256" key="1">
    <source>
        <dbReference type="ARBA" id="ARBA00022490"/>
    </source>
</evidence>
<dbReference type="InterPro" id="IPR011033">
    <property type="entry name" value="PRC_barrel-like_sf"/>
</dbReference>
<dbReference type="InterPro" id="IPR036976">
    <property type="entry name" value="RimM_N_sf"/>
</dbReference>
<dbReference type="GO" id="GO:0042274">
    <property type="term" value="P:ribosomal small subunit biogenesis"/>
    <property type="evidence" value="ECO:0007669"/>
    <property type="project" value="UniProtKB-UniRule"/>
</dbReference>
<dbReference type="InterPro" id="IPR011961">
    <property type="entry name" value="RimM"/>
</dbReference>
<dbReference type="OrthoDB" id="9788191at2"/>
<dbReference type="InterPro" id="IPR009000">
    <property type="entry name" value="Transl_B-barrel_sf"/>
</dbReference>
<dbReference type="Gene3D" id="2.40.30.60">
    <property type="entry name" value="RimM"/>
    <property type="match status" value="1"/>
</dbReference>
<reference evidence="9 10" key="1">
    <citation type="submission" date="2016-11" db="EMBL/GenBank/DDBJ databases">
        <authorList>
            <person name="Jaros S."/>
            <person name="Januszkiewicz K."/>
            <person name="Wedrychowicz H."/>
        </authorList>
    </citation>
    <scope>NUCLEOTIDE SEQUENCE [LARGE SCALE GENOMIC DNA]</scope>
    <source>
        <strain evidence="9 10">DSM 19436</strain>
    </source>
</reference>
<evidence type="ECO:0000256" key="4">
    <source>
        <dbReference type="ARBA" id="ARBA00023186"/>
    </source>
</evidence>
<gene>
    <name evidence="5" type="primary">rimM</name>
    <name evidence="9" type="ORF">SAMN02745157_2377</name>
</gene>
<dbReference type="GO" id="GO:0043022">
    <property type="term" value="F:ribosome binding"/>
    <property type="evidence" value="ECO:0007669"/>
    <property type="project" value="InterPro"/>
</dbReference>
<evidence type="ECO:0000256" key="2">
    <source>
        <dbReference type="ARBA" id="ARBA00022517"/>
    </source>
</evidence>
<keyword evidence="1 5" id="KW-0963">Cytoplasm</keyword>
<evidence type="ECO:0000256" key="5">
    <source>
        <dbReference type="HAMAP-Rule" id="MF_00014"/>
    </source>
</evidence>
<evidence type="ECO:0000259" key="7">
    <source>
        <dbReference type="Pfam" id="PF01782"/>
    </source>
</evidence>
<name>A0A1M5CJT8_9HYPH</name>
<feature type="domain" description="Ribosome maturation factor RimM PRC barrel" evidence="8">
    <location>
        <begin position="100"/>
        <end position="167"/>
    </location>
</feature>
<protein>
    <recommendedName>
        <fullName evidence="5">Ribosome maturation factor RimM</fullName>
    </recommendedName>
</protein>
<dbReference type="GO" id="GO:0005840">
    <property type="term" value="C:ribosome"/>
    <property type="evidence" value="ECO:0007669"/>
    <property type="project" value="InterPro"/>
</dbReference>
<dbReference type="SUPFAM" id="SSF50346">
    <property type="entry name" value="PRC-barrel domain"/>
    <property type="match status" value="1"/>
</dbReference>
<keyword evidence="3 5" id="KW-0698">rRNA processing</keyword>
<keyword evidence="10" id="KW-1185">Reference proteome</keyword>
<dbReference type="EMBL" id="FQUP01000002">
    <property type="protein sequence ID" value="SHF54978.1"/>
    <property type="molecule type" value="Genomic_DNA"/>
</dbReference>
<evidence type="ECO:0000259" key="8">
    <source>
        <dbReference type="Pfam" id="PF24986"/>
    </source>
</evidence>
<dbReference type="SUPFAM" id="SSF50447">
    <property type="entry name" value="Translation proteins"/>
    <property type="match status" value="1"/>
</dbReference>
<feature type="region of interest" description="Disordered" evidence="6">
    <location>
        <begin position="164"/>
        <end position="184"/>
    </location>
</feature>
<dbReference type="NCBIfam" id="TIGR02273">
    <property type="entry name" value="16S_RimM"/>
    <property type="match status" value="1"/>
</dbReference>
<evidence type="ECO:0000313" key="9">
    <source>
        <dbReference type="EMBL" id="SHF54978.1"/>
    </source>
</evidence>
<comment type="domain">
    <text evidence="5">The PRC barrel domain binds ribosomal protein uS19.</text>
</comment>
<comment type="subcellular location">
    <subcellularLocation>
        <location evidence="5">Cytoplasm</location>
    </subcellularLocation>
</comment>
<comment type="similarity">
    <text evidence="5">Belongs to the RimM family.</text>
</comment>
<dbReference type="Pfam" id="PF24986">
    <property type="entry name" value="PRC_RimM"/>
    <property type="match status" value="1"/>
</dbReference>
<dbReference type="Pfam" id="PF01782">
    <property type="entry name" value="RimM"/>
    <property type="match status" value="1"/>
</dbReference>
<dbReference type="RefSeq" id="WP_073053077.1">
    <property type="nucleotide sequence ID" value="NZ_FQUP01000002.1"/>
</dbReference>
<sequence length="184" mass="19739">MADDNRVILGQFGAAHGIRGEVKLQAYTEDPLGVADYGPVTLDDGRVVEFISVRPQGEGIVARVKDIGDRTAAETLRNRRFSVDRSVLPTIDEEDDFYYADLVGLRAELADGASYGSVVAMQNFGAGDLIEIMPAPGGRSFYLPFTRAVVPVVDIAGGRIVVEPPPEIEARQDDDGEAGAEDEA</sequence>
<keyword evidence="4 5" id="KW-0143">Chaperone</keyword>
<dbReference type="InterPro" id="IPR056792">
    <property type="entry name" value="PRC_RimM"/>
</dbReference>
<dbReference type="Proteomes" id="UP000184485">
    <property type="component" value="Unassembled WGS sequence"/>
</dbReference>
<organism evidence="9 10">
    <name type="scientific">Kaistia soli DSM 19436</name>
    <dbReference type="NCBI Taxonomy" id="1122133"/>
    <lineage>
        <taxon>Bacteria</taxon>
        <taxon>Pseudomonadati</taxon>
        <taxon>Pseudomonadota</taxon>
        <taxon>Alphaproteobacteria</taxon>
        <taxon>Hyphomicrobiales</taxon>
        <taxon>Kaistiaceae</taxon>
        <taxon>Kaistia</taxon>
    </lineage>
</organism>
<proteinExistence type="inferred from homology"/>
<dbReference type="InterPro" id="IPR002676">
    <property type="entry name" value="RimM_N"/>
</dbReference>
<feature type="compositionally biased region" description="Acidic residues" evidence="6">
    <location>
        <begin position="174"/>
        <end position="184"/>
    </location>
</feature>
<comment type="function">
    <text evidence="5">An accessory protein needed during the final step in the assembly of 30S ribosomal subunit, possibly for assembly of the head region. Essential for efficient processing of 16S rRNA. May be needed both before and after RbfA during the maturation of 16S rRNA. It has affinity for free ribosomal 30S subunits but not for 70S ribosomes.</text>
</comment>
<evidence type="ECO:0000256" key="3">
    <source>
        <dbReference type="ARBA" id="ARBA00022552"/>
    </source>
</evidence>
<accession>A0A1M5CJT8</accession>
<dbReference type="HAMAP" id="MF_00014">
    <property type="entry name" value="Ribosome_mat_RimM"/>
    <property type="match status" value="1"/>
</dbReference>
<comment type="subunit">
    <text evidence="5">Binds ribosomal protein uS19.</text>
</comment>
<dbReference type="GO" id="GO:0005737">
    <property type="term" value="C:cytoplasm"/>
    <property type="evidence" value="ECO:0007669"/>
    <property type="project" value="UniProtKB-SubCell"/>
</dbReference>
<keyword evidence="2 5" id="KW-0690">Ribosome biogenesis</keyword>
<dbReference type="STRING" id="1122133.SAMN02745157_2377"/>
<dbReference type="PANTHER" id="PTHR33692">
    <property type="entry name" value="RIBOSOME MATURATION FACTOR RIMM"/>
    <property type="match status" value="1"/>
</dbReference>
<dbReference type="GO" id="GO:0006364">
    <property type="term" value="P:rRNA processing"/>
    <property type="evidence" value="ECO:0007669"/>
    <property type="project" value="UniProtKB-UniRule"/>
</dbReference>
<feature type="domain" description="RimM N-terminal" evidence="7">
    <location>
        <begin position="9"/>
        <end position="86"/>
    </location>
</feature>
<dbReference type="AlphaFoldDB" id="A0A1M5CJT8"/>
<dbReference type="PANTHER" id="PTHR33692:SF1">
    <property type="entry name" value="RIBOSOME MATURATION FACTOR RIMM"/>
    <property type="match status" value="1"/>
</dbReference>
<dbReference type="Gene3D" id="2.30.30.240">
    <property type="entry name" value="PRC-barrel domain"/>
    <property type="match status" value="1"/>
</dbReference>
<evidence type="ECO:0000313" key="10">
    <source>
        <dbReference type="Proteomes" id="UP000184485"/>
    </source>
</evidence>